<dbReference type="PANTHER" id="PTHR45858">
    <property type="entry name" value="FERM DOMAIN CONTAINING PROTEIN"/>
    <property type="match status" value="1"/>
</dbReference>
<dbReference type="FunFam" id="2.30.29.30:FF:000002">
    <property type="entry name" value="Band 4.1-like protein 5 isoform 1"/>
    <property type="match status" value="1"/>
</dbReference>
<dbReference type="InterPro" id="IPR000299">
    <property type="entry name" value="FERM_domain"/>
</dbReference>
<proteinExistence type="predicted"/>
<dbReference type="CDD" id="cd14473">
    <property type="entry name" value="FERM_B-lobe"/>
    <property type="match status" value="1"/>
</dbReference>
<evidence type="ECO:0000259" key="2">
    <source>
        <dbReference type="PROSITE" id="PS50057"/>
    </source>
</evidence>
<dbReference type="AlphaFoldDB" id="A0A0N5DAP7"/>
<feature type="compositionally biased region" description="Polar residues" evidence="1">
    <location>
        <begin position="914"/>
        <end position="931"/>
    </location>
</feature>
<feature type="region of interest" description="Disordered" evidence="1">
    <location>
        <begin position="857"/>
        <end position="934"/>
    </location>
</feature>
<accession>A0A0N5DAP7</accession>
<protein>
    <submittedName>
        <fullName evidence="5">FERM domain-containing protein</fullName>
    </submittedName>
</protein>
<dbReference type="InterPro" id="IPR051835">
    <property type="entry name" value="RAC1-GEF"/>
</dbReference>
<dbReference type="PANTHER" id="PTHR45858:SF5">
    <property type="entry name" value="MOESIN_EZRIN_RADIXIN HOMOLOG 1"/>
    <property type="match status" value="1"/>
</dbReference>
<dbReference type="STRING" id="103827.A0A0N5DAP7"/>
<dbReference type="WBParaSite" id="TCLT_0001025001-mRNA-1">
    <property type="protein sequence ID" value="TCLT_0001025001-mRNA-1"/>
    <property type="gene ID" value="TCLT_0001025001"/>
</dbReference>
<dbReference type="InterPro" id="IPR019749">
    <property type="entry name" value="Band_41_domain"/>
</dbReference>
<reference evidence="5" key="1">
    <citation type="submission" date="2016-04" db="UniProtKB">
        <authorList>
            <consortium name="WormBaseParasite"/>
        </authorList>
    </citation>
    <scope>IDENTIFICATION</scope>
</reference>
<feature type="region of interest" description="Disordered" evidence="1">
    <location>
        <begin position="753"/>
        <end position="776"/>
    </location>
</feature>
<dbReference type="SMART" id="SM01196">
    <property type="entry name" value="FERM_C"/>
    <property type="match status" value="1"/>
</dbReference>
<organism evidence="5">
    <name type="scientific">Thelazia callipaeda</name>
    <name type="common">Oriental eyeworm</name>
    <name type="synonym">Parasitic nematode</name>
    <dbReference type="NCBI Taxonomy" id="103827"/>
    <lineage>
        <taxon>Eukaryota</taxon>
        <taxon>Metazoa</taxon>
        <taxon>Ecdysozoa</taxon>
        <taxon>Nematoda</taxon>
        <taxon>Chromadorea</taxon>
        <taxon>Rhabditida</taxon>
        <taxon>Spirurina</taxon>
        <taxon>Spiruromorpha</taxon>
        <taxon>Thelazioidea</taxon>
        <taxon>Thelaziidae</taxon>
        <taxon>Thelazia</taxon>
    </lineage>
</organism>
<feature type="region of interest" description="Disordered" evidence="1">
    <location>
        <begin position="1109"/>
        <end position="1149"/>
    </location>
</feature>
<dbReference type="OrthoDB" id="9990815at2759"/>
<dbReference type="Proteomes" id="UP000276776">
    <property type="component" value="Unassembled WGS sequence"/>
</dbReference>
<sequence length="1149" mass="126962">MGELLCNENTAALLASYIVQSDCGDFEAEDYPDDSYLSTARFVPNPSSKFQRKVMENHMQLIGMNPGESDLALLETARRCDYYGVKLHSAKDVEGTEVCLTAAHLGIRVFHQLQCVSTFSWAKIRKLSFKRRKLLIKLHPESYQYYKETIEFLFESRNECKNFWKKCVEHHAFFRCVEVLPAKKTREGRFFSKGSAFRYHGRTQKQLIDYVREHRKRREPFTRPIKSGLSSSSSGRLSKPAFFDLNHPGYATVSERSVNLIGSGASSSATLLTKHQSIAGNEELPFSNVRYRNGRGEGEQAKNAAGMVRMSYFPGELGSNRDTITTRPRNHRHRNSHHYFNNSSAAVVSSERMCLSDMESNDLGMIASSSGGSGGGSMSSRYRGPYSRFVSQTSCQAKPVIVEAVAVAAGSNDLADGSDTDAITSVSLPNVLGDDLQLVRREFEVKCECPPKSASGDNFLELHQPPHDYDNTSEGSYKLSDNEQRSAHSDIQTCSSPATNSVYATTFTAKRVGDVIIKKVVSNSRSTPNTTDDEDISAERRLDNARRRAESVQSRHSTSGRYYHEPSVSTQAERNATLQRRIYAEKRCPSSAPSSYAEYPLHRKLVPIEIDGPNVNLQELKKLNNQREAMGMSKASLTAATPPTPLRATNKFETNVWPIAATDSNSFSIDARSNNSNIVYTSKGTILQKPKIIPDEEDSAGENVYSNVSLTHASDVGQSHMTLAQSHKIPRTHGAVGPLPGKIITKQNLVVTPDGYGERKPKPVVPPKPKNLTNNSESDLKTVISASSTAEPKSVHPVVNLQENEIIHSSTVPELNRPALISVQSEDHPEIQKCHLFNSDIPYVLTMRNISSEANAEGSFSTFKNTSEKSKLSETLTNTIRSSSLRRSLSGPRSPDSFRRRKSLDLVPKKRLPSPSNFSSQDHSLSPTTPESGDVLEYLLRRRNVEKSAIAKRGRRGDARRQTQPVRFNIPPSPEPEKQQISAVSQPILSNDNSEKEEVEGDVRHKTVNGSSATARMSEKTDSCGKLIENAEIQKDPSKNINDGTIISGNLTDLNHSDDFPPPPLHPLPPPPPPPLLPASLRPFTSSNAPDIINEVCLKESTETLPYVDESASSRASFASKDENTDKTPPVSSASSTQRTSTGVLWTDF</sequence>
<dbReference type="InterPro" id="IPR041788">
    <property type="entry name" value="FARP1/FARP2/FRMD7_FERM_C"/>
</dbReference>
<dbReference type="Pfam" id="PF08736">
    <property type="entry name" value="FA"/>
    <property type="match status" value="1"/>
</dbReference>
<evidence type="ECO:0000313" key="4">
    <source>
        <dbReference type="Proteomes" id="UP000276776"/>
    </source>
</evidence>
<dbReference type="SUPFAM" id="SSF47031">
    <property type="entry name" value="Second domain of FERM"/>
    <property type="match status" value="1"/>
</dbReference>
<dbReference type="Gene3D" id="1.20.80.10">
    <property type="match status" value="1"/>
</dbReference>
<dbReference type="InterPro" id="IPR014352">
    <property type="entry name" value="FERM/acyl-CoA-bd_prot_sf"/>
</dbReference>
<dbReference type="InterPro" id="IPR035963">
    <property type="entry name" value="FERM_2"/>
</dbReference>
<dbReference type="OMA" id="KRSERCI"/>
<feature type="compositionally biased region" description="Polar residues" evidence="1">
    <location>
        <begin position="551"/>
        <end position="560"/>
    </location>
</feature>
<dbReference type="CDD" id="cd13193">
    <property type="entry name" value="FERM_C_FARP1-like"/>
    <property type="match status" value="1"/>
</dbReference>
<feature type="region of interest" description="Disordered" evidence="1">
    <location>
        <begin position="544"/>
        <end position="574"/>
    </location>
</feature>
<dbReference type="InterPro" id="IPR019748">
    <property type="entry name" value="FERM_central"/>
</dbReference>
<dbReference type="Pfam" id="PF09380">
    <property type="entry name" value="FERM_C"/>
    <property type="match status" value="1"/>
</dbReference>
<dbReference type="SMART" id="SM01195">
    <property type="entry name" value="FA"/>
    <property type="match status" value="1"/>
</dbReference>
<reference evidence="3 4" key="2">
    <citation type="submission" date="2018-11" db="EMBL/GenBank/DDBJ databases">
        <authorList>
            <consortium name="Pathogen Informatics"/>
        </authorList>
    </citation>
    <scope>NUCLEOTIDE SEQUENCE [LARGE SCALE GENOMIC DNA]</scope>
</reference>
<dbReference type="SUPFAM" id="SSF50729">
    <property type="entry name" value="PH domain-like"/>
    <property type="match status" value="1"/>
</dbReference>
<dbReference type="Gene3D" id="2.30.29.30">
    <property type="entry name" value="Pleckstrin-homology domain (PH domain)/Phosphotyrosine-binding domain (PTB)"/>
    <property type="match status" value="1"/>
</dbReference>
<dbReference type="EMBL" id="UYYF01005025">
    <property type="protein sequence ID" value="VDN07921.1"/>
    <property type="molecule type" value="Genomic_DNA"/>
</dbReference>
<dbReference type="Pfam" id="PF00373">
    <property type="entry name" value="FERM_M"/>
    <property type="match status" value="1"/>
</dbReference>
<feature type="region of interest" description="Disordered" evidence="1">
    <location>
        <begin position="1048"/>
        <end position="1083"/>
    </location>
</feature>
<evidence type="ECO:0000313" key="5">
    <source>
        <dbReference type="WBParaSite" id="TCLT_0001025001-mRNA-1"/>
    </source>
</evidence>
<feature type="region of interest" description="Disordered" evidence="1">
    <location>
        <begin position="949"/>
        <end position="980"/>
    </location>
</feature>
<feature type="domain" description="FERM" evidence="2">
    <location>
        <begin position="1"/>
        <end position="178"/>
    </location>
</feature>
<feature type="compositionally biased region" description="Low complexity" evidence="1">
    <location>
        <begin position="881"/>
        <end position="895"/>
    </location>
</feature>
<dbReference type="PRINTS" id="PR00935">
    <property type="entry name" value="BAND41"/>
</dbReference>
<dbReference type="PROSITE" id="PS50057">
    <property type="entry name" value="FERM_3"/>
    <property type="match status" value="1"/>
</dbReference>
<evidence type="ECO:0000256" key="1">
    <source>
        <dbReference type="SAM" id="MobiDB-lite"/>
    </source>
</evidence>
<dbReference type="InterPro" id="IPR011993">
    <property type="entry name" value="PH-like_dom_sf"/>
</dbReference>
<feature type="compositionally biased region" description="Pro residues" evidence="1">
    <location>
        <begin position="1060"/>
        <end position="1077"/>
    </location>
</feature>
<dbReference type="GO" id="GO:0005085">
    <property type="term" value="F:guanyl-nucleotide exchange factor activity"/>
    <property type="evidence" value="ECO:0007669"/>
    <property type="project" value="TreeGrafter"/>
</dbReference>
<feature type="compositionally biased region" description="Polar residues" evidence="1">
    <location>
        <begin position="1130"/>
        <end position="1149"/>
    </location>
</feature>
<dbReference type="InterPro" id="IPR014847">
    <property type="entry name" value="FA"/>
</dbReference>
<keyword evidence="4" id="KW-1185">Reference proteome</keyword>
<dbReference type="InterPro" id="IPR018980">
    <property type="entry name" value="FERM_PH-like_C"/>
</dbReference>
<evidence type="ECO:0000313" key="3">
    <source>
        <dbReference type="EMBL" id="VDN07921.1"/>
    </source>
</evidence>
<gene>
    <name evidence="3" type="ORF">TCLT_LOCUS10239</name>
</gene>
<name>A0A0N5DAP7_THECL</name>
<feature type="region of interest" description="Disordered" evidence="1">
    <location>
        <begin position="454"/>
        <end position="493"/>
    </location>
</feature>